<dbReference type="PANTHER" id="PTHR35152:SF1">
    <property type="entry name" value="DOMAIN SIGNALLING PROTEIN, PUTATIVE (AFU_ORTHOLOGUE AFUA_5G11310)-RELATED"/>
    <property type="match status" value="1"/>
</dbReference>
<evidence type="ECO:0000256" key="1">
    <source>
        <dbReference type="SAM" id="MobiDB-lite"/>
    </source>
</evidence>
<evidence type="ECO:0000313" key="4">
    <source>
        <dbReference type="EMBL" id="KAH6678949.1"/>
    </source>
</evidence>
<feature type="transmembrane region" description="Helical" evidence="2">
    <location>
        <begin position="236"/>
        <end position="259"/>
    </location>
</feature>
<reference evidence="4" key="1">
    <citation type="journal article" date="2021" name="Nat. Commun.">
        <title>Genetic determinants of endophytism in the Arabidopsis root mycobiome.</title>
        <authorList>
            <person name="Mesny F."/>
            <person name="Miyauchi S."/>
            <person name="Thiergart T."/>
            <person name="Pickel B."/>
            <person name="Atanasova L."/>
            <person name="Karlsson M."/>
            <person name="Huettel B."/>
            <person name="Barry K.W."/>
            <person name="Haridas S."/>
            <person name="Chen C."/>
            <person name="Bauer D."/>
            <person name="Andreopoulos W."/>
            <person name="Pangilinan J."/>
            <person name="LaButti K."/>
            <person name="Riley R."/>
            <person name="Lipzen A."/>
            <person name="Clum A."/>
            <person name="Drula E."/>
            <person name="Henrissat B."/>
            <person name="Kohler A."/>
            <person name="Grigoriev I.V."/>
            <person name="Martin F.M."/>
            <person name="Hacquard S."/>
        </authorList>
    </citation>
    <scope>NUCLEOTIDE SEQUENCE</scope>
    <source>
        <strain evidence="4">MPI-SDFR-AT-0117</strain>
    </source>
</reference>
<feature type="transmembrane region" description="Helical" evidence="2">
    <location>
        <begin position="125"/>
        <end position="145"/>
    </location>
</feature>
<feature type="domain" description="MHYT" evidence="3">
    <location>
        <begin position="21"/>
        <end position="220"/>
    </location>
</feature>
<feature type="compositionally biased region" description="Polar residues" evidence="1">
    <location>
        <begin position="741"/>
        <end position="757"/>
    </location>
</feature>
<feature type="region of interest" description="Disordered" evidence="1">
    <location>
        <begin position="411"/>
        <end position="434"/>
    </location>
</feature>
<feature type="region of interest" description="Disordered" evidence="1">
    <location>
        <begin position="694"/>
        <end position="786"/>
    </location>
</feature>
<dbReference type="PROSITE" id="PS50924">
    <property type="entry name" value="MHYT"/>
    <property type="match status" value="1"/>
</dbReference>
<comment type="caution">
    <text evidence="4">The sequence shown here is derived from an EMBL/GenBank/DDBJ whole genome shotgun (WGS) entry which is preliminary data.</text>
</comment>
<feature type="transmembrane region" description="Helical" evidence="2">
    <location>
        <begin position="98"/>
        <end position="118"/>
    </location>
</feature>
<feature type="transmembrane region" description="Helical" evidence="2">
    <location>
        <begin position="20"/>
        <end position="44"/>
    </location>
</feature>
<accession>A0A9P9A906</accession>
<dbReference type="EMBL" id="JAGSXJ010000021">
    <property type="protein sequence ID" value="KAH6678949.1"/>
    <property type="molecule type" value="Genomic_DNA"/>
</dbReference>
<gene>
    <name evidence="4" type="ORF">F5X68DRAFT_173402</name>
</gene>
<feature type="transmembrane region" description="Helical" evidence="2">
    <location>
        <begin position="56"/>
        <end position="78"/>
    </location>
</feature>
<evidence type="ECO:0000256" key="2">
    <source>
        <dbReference type="SAM" id="Phobius"/>
    </source>
</evidence>
<keyword evidence="2" id="KW-0472">Membrane</keyword>
<evidence type="ECO:0000313" key="5">
    <source>
        <dbReference type="Proteomes" id="UP000770015"/>
    </source>
</evidence>
<dbReference type="OrthoDB" id="264015at2759"/>
<dbReference type="InterPro" id="IPR005330">
    <property type="entry name" value="MHYT_dom"/>
</dbReference>
<dbReference type="Pfam" id="PF03707">
    <property type="entry name" value="MHYT"/>
    <property type="match status" value="2"/>
</dbReference>
<feature type="compositionally biased region" description="Basic and acidic residues" evidence="1">
    <location>
        <begin position="694"/>
        <end position="707"/>
    </location>
</feature>
<sequence>MSESPEELFLRYRGQVVPQSFNPGFIALSYVVSLIGAACTLELLNRRTSYKGFFNHFLLLGSAVSMGGIAIWCMHFIGNRAIDLGNGEPGLQIAYSSSFTALSFFVPIVVLLAAFIAVGANNTVSWWRVTIGGVLAGAAICGMHYVGNNSIENYVCIYSPVNVVGAAIIAVAASIVSLALFFVFRASWTNAWWKRAACAVVLAGAVSGMHWCAATGTRYQLVRLSTSSNELSRNTTVIVVICLSILACCIMAGVAIYTARVMRRYAHKAQQVILAAAVFDKDGRILVNPDGLLPSEKITDSFIEKNASDTFGIAHPLFHWMFRASRNWTNISPLISGMASHLAQLPRASRERDSVGAIRMIDEQGEMIADYDLVLKELFCVAAVGLAEKTKETLATVGKLWDDILPTGGGSIRPDRSLHSSGQGSMSDSDLAEKGLQRRKHEFGRGSLMFLVRRVQNERDLARLEAAGYRFAELRQVSGIISSSMQIKCWDFEARMQRMAENADEESNLEPGVHLGFYGIRARVGSYGFDILVRKGARNLLPSVQLPIARFESWHLEFLQQLDGMSASNLWRRLDALRRLSTRETVFTTLLYDALESLREWVDEAIFDEAVLSSKVVTLPTRSDRGDQQATSMIALCMVIPIHVQVASDKCELLPLNFFKVRQVVGTDGPPQLAFAQMLHRDFAPIAKSISAEKRSVVAEERKRSSFRDSPLPSRLRRLGRNHNTSQAVDGDGNPIPTTVGRPSSISNSNDTGSTLKLWSGRRNSDNRSADSSIDAPPLYSSQEGPAKSAFGGIMVSEEIRVEIHDADGMPSHPTVLAGASRAPPISAAPRRQGAEPSGITVPNRVALARTGGNQGRGAPIELSTLAAAGDTVHTGAQGLVSNVEAERNDAPTFVDELFAVCIDGR</sequence>
<protein>
    <recommendedName>
        <fullName evidence="3">MHYT domain-containing protein</fullName>
    </recommendedName>
</protein>
<name>A0A9P9A906_9PEZI</name>
<evidence type="ECO:0000259" key="3">
    <source>
        <dbReference type="PROSITE" id="PS50924"/>
    </source>
</evidence>
<keyword evidence="5" id="KW-1185">Reference proteome</keyword>
<proteinExistence type="predicted"/>
<dbReference type="PANTHER" id="PTHR35152">
    <property type="entry name" value="DOMAIN SIGNALLING PROTEIN, PUTATIVE (AFU_ORTHOLOGUE AFUA_5G11310)-RELATED"/>
    <property type="match status" value="1"/>
</dbReference>
<dbReference type="AlphaFoldDB" id="A0A9P9A906"/>
<feature type="transmembrane region" description="Helical" evidence="2">
    <location>
        <begin position="157"/>
        <end position="184"/>
    </location>
</feature>
<organism evidence="4 5">
    <name type="scientific">Plectosphaerella plurivora</name>
    <dbReference type="NCBI Taxonomy" id="936078"/>
    <lineage>
        <taxon>Eukaryota</taxon>
        <taxon>Fungi</taxon>
        <taxon>Dikarya</taxon>
        <taxon>Ascomycota</taxon>
        <taxon>Pezizomycotina</taxon>
        <taxon>Sordariomycetes</taxon>
        <taxon>Hypocreomycetidae</taxon>
        <taxon>Glomerellales</taxon>
        <taxon>Plectosphaerellaceae</taxon>
        <taxon>Plectosphaerella</taxon>
    </lineage>
</organism>
<feature type="compositionally biased region" description="Polar residues" evidence="1">
    <location>
        <begin position="419"/>
        <end position="428"/>
    </location>
</feature>
<keyword evidence="2" id="KW-1133">Transmembrane helix</keyword>
<keyword evidence="2" id="KW-0812">Transmembrane</keyword>
<dbReference type="Proteomes" id="UP000770015">
    <property type="component" value="Unassembled WGS sequence"/>
</dbReference>